<organism evidence="3 4">
    <name type="scientific">Rubus argutus</name>
    <name type="common">Southern blackberry</name>
    <dbReference type="NCBI Taxonomy" id="59490"/>
    <lineage>
        <taxon>Eukaryota</taxon>
        <taxon>Viridiplantae</taxon>
        <taxon>Streptophyta</taxon>
        <taxon>Embryophyta</taxon>
        <taxon>Tracheophyta</taxon>
        <taxon>Spermatophyta</taxon>
        <taxon>Magnoliopsida</taxon>
        <taxon>eudicotyledons</taxon>
        <taxon>Gunneridae</taxon>
        <taxon>Pentapetalae</taxon>
        <taxon>rosids</taxon>
        <taxon>fabids</taxon>
        <taxon>Rosales</taxon>
        <taxon>Rosaceae</taxon>
        <taxon>Rosoideae</taxon>
        <taxon>Rosoideae incertae sedis</taxon>
        <taxon>Rubus</taxon>
    </lineage>
</organism>
<comment type="caution">
    <text evidence="3">The sequence shown here is derived from an EMBL/GenBank/DDBJ whole genome shotgun (WGS) entry which is preliminary data.</text>
</comment>
<evidence type="ECO:0000313" key="4">
    <source>
        <dbReference type="Proteomes" id="UP001457282"/>
    </source>
</evidence>
<dbReference type="Pfam" id="PF25874">
    <property type="entry name" value="WHD_plant_repro"/>
    <property type="match status" value="1"/>
</dbReference>
<protein>
    <recommendedName>
        <fullName evidence="2">PTC1-like winged helix-turn-helix domain-containing protein</fullName>
    </recommendedName>
</protein>
<evidence type="ECO:0000313" key="3">
    <source>
        <dbReference type="EMBL" id="KAK9914002.1"/>
    </source>
</evidence>
<dbReference type="InterPro" id="IPR044221">
    <property type="entry name" value="DYAD/AMEIOTIC1"/>
</dbReference>
<evidence type="ECO:0000256" key="1">
    <source>
        <dbReference type="SAM" id="MobiDB-lite"/>
    </source>
</evidence>
<dbReference type="GO" id="GO:0007131">
    <property type="term" value="P:reciprocal meiotic recombination"/>
    <property type="evidence" value="ECO:0007669"/>
    <property type="project" value="InterPro"/>
</dbReference>
<dbReference type="Proteomes" id="UP001457282">
    <property type="component" value="Unassembled WGS sequence"/>
</dbReference>
<feature type="compositionally biased region" description="Acidic residues" evidence="1">
    <location>
        <begin position="211"/>
        <end position="223"/>
    </location>
</feature>
<dbReference type="GO" id="GO:0051177">
    <property type="term" value="P:meiotic sister chromatid cohesion"/>
    <property type="evidence" value="ECO:0007669"/>
    <property type="project" value="InterPro"/>
</dbReference>
<sequence length="687" mass="77566">MKKYLEKKQPEQKAQSTCLARHASASALFSQESIEHIQVGSFYEIDHSKLPHPTTPEQLQSVRVVMVREKTLFNVSVRFPSLHSLQTHLNEESYENPDGGLRKQLPALDEKYSMSPAIASEVLYRRLPHQKVSEQSKTWSFWAVRRRFANPKSPSSPGLGGGVMSPSPCCLSEIKLSGMVQWGNRKLVRFLTRHESPSSSGTDEEGKPEIEETEIDEEEDDKAQEESPYKFRKRKKPQKKPKTAKRPKQNNQIVVHKQNKKKLVEASIDRWSARRYKSAEENILKLMKAKGVSAENPILRAPLRSEARKLIGDTGLIDHLLKHMAGKVAPGGADRFRRRHNADGALEYWLESADLVSIRKEAGVEDPYWTPPPGWKIGDDPTQDPTCARMFKEIWEEIANVKREGEFKQQKDLSIVTTSNQSQSNGSVIQEDKYIELAVKKSRIEEQMVQLSQSFYGIEEEMKSLLEEMRVLKPTMEDSALVYSESAEVPLLVSDSDKEMGSRDKASQENKAAKIERLRSSFRICKPQGTFLWPNMSMSPRGVVQQTDSFLVPTPPSVSSSNKSATRLVLNAPNEHNPGSPLKPLAERRAVNISTLSNIVNPQSQIDSISVGKTRGINLNEFPDAYNIDSTAISGTLTYHRKQQDMVKATMEMEHDADTRKDIMGLLRHNSKHQQMWCSSSSTTSTS</sequence>
<dbReference type="EMBL" id="JBEDUW010000007">
    <property type="protein sequence ID" value="KAK9914002.1"/>
    <property type="molecule type" value="Genomic_DNA"/>
</dbReference>
<dbReference type="AlphaFoldDB" id="A0AAW1W4L4"/>
<accession>A0AAW1W4L4</accession>
<dbReference type="InterPro" id="IPR059080">
    <property type="entry name" value="WHD_PTC1"/>
</dbReference>
<feature type="domain" description="PTC1-like winged helix-turn-helix" evidence="2">
    <location>
        <begin position="270"/>
        <end position="352"/>
    </location>
</feature>
<gene>
    <name evidence="3" type="ORF">M0R45_037801</name>
</gene>
<dbReference type="PANTHER" id="PTHR46740">
    <property type="entry name" value="PROTEIN DYAD"/>
    <property type="match status" value="1"/>
</dbReference>
<proteinExistence type="predicted"/>
<name>A0AAW1W4L4_RUBAR</name>
<dbReference type="PANTHER" id="PTHR46740:SF2">
    <property type="entry name" value="PROTEIN DYAD"/>
    <property type="match status" value="1"/>
</dbReference>
<feature type="region of interest" description="Disordered" evidence="1">
    <location>
        <begin position="193"/>
        <end position="254"/>
    </location>
</feature>
<keyword evidence="4" id="KW-1185">Reference proteome</keyword>
<evidence type="ECO:0000259" key="2">
    <source>
        <dbReference type="Pfam" id="PF25874"/>
    </source>
</evidence>
<reference evidence="3 4" key="1">
    <citation type="journal article" date="2023" name="G3 (Bethesda)">
        <title>A chromosome-length genome assembly and annotation of blackberry (Rubus argutus, cv. 'Hillquist').</title>
        <authorList>
            <person name="Bruna T."/>
            <person name="Aryal R."/>
            <person name="Dudchenko O."/>
            <person name="Sargent D.J."/>
            <person name="Mead D."/>
            <person name="Buti M."/>
            <person name="Cavallini A."/>
            <person name="Hytonen T."/>
            <person name="Andres J."/>
            <person name="Pham M."/>
            <person name="Weisz D."/>
            <person name="Mascagni F."/>
            <person name="Usai G."/>
            <person name="Natali L."/>
            <person name="Bassil N."/>
            <person name="Fernandez G.E."/>
            <person name="Lomsadze A."/>
            <person name="Armour M."/>
            <person name="Olukolu B."/>
            <person name="Poorten T."/>
            <person name="Britton C."/>
            <person name="Davik J."/>
            <person name="Ashrafi H."/>
            <person name="Aiden E.L."/>
            <person name="Borodovsky M."/>
            <person name="Worthington M."/>
        </authorList>
    </citation>
    <scope>NUCLEOTIDE SEQUENCE [LARGE SCALE GENOMIC DNA]</scope>
    <source>
        <strain evidence="3">PI 553951</strain>
    </source>
</reference>
<feature type="compositionally biased region" description="Basic residues" evidence="1">
    <location>
        <begin position="230"/>
        <end position="248"/>
    </location>
</feature>